<evidence type="ECO:0000313" key="15">
    <source>
        <dbReference type="EMBL" id="CAD7638729.1"/>
    </source>
</evidence>
<evidence type="ECO:0000256" key="6">
    <source>
        <dbReference type="ARBA" id="ARBA00022723"/>
    </source>
</evidence>
<dbReference type="GO" id="GO:0008270">
    <property type="term" value="F:zinc ion binding"/>
    <property type="evidence" value="ECO:0007669"/>
    <property type="project" value="UniProtKB-KW"/>
</dbReference>
<dbReference type="PANTHER" id="PTHR21330:SF1">
    <property type="entry name" value="E3 SUMO-PROTEIN LIGASE NSE2"/>
    <property type="match status" value="1"/>
</dbReference>
<evidence type="ECO:0000259" key="14">
    <source>
        <dbReference type="PROSITE" id="PS51044"/>
    </source>
</evidence>
<protein>
    <recommendedName>
        <fullName evidence="4">E3 SUMO-protein ligase NSE2</fullName>
    </recommendedName>
    <alternativeName>
        <fullName evidence="11">E3 SUMO-protein transferase NSE2</fullName>
    </alternativeName>
    <alternativeName>
        <fullName evidence="12">Non-structural maintenance of chromosomes element 2 homolog</fullName>
    </alternativeName>
</protein>
<evidence type="ECO:0000256" key="11">
    <source>
        <dbReference type="ARBA" id="ARBA00031731"/>
    </source>
</evidence>
<dbReference type="GO" id="GO:0061665">
    <property type="term" value="F:SUMO ligase activity"/>
    <property type="evidence" value="ECO:0007669"/>
    <property type="project" value="TreeGrafter"/>
</dbReference>
<comment type="pathway">
    <text evidence="2">Protein modification; protein sumoylation.</text>
</comment>
<proteinExistence type="inferred from homology"/>
<dbReference type="EMBL" id="CAJPVJ010000294">
    <property type="protein sequence ID" value="CAG2161962.1"/>
    <property type="molecule type" value="Genomic_DNA"/>
</dbReference>
<keyword evidence="7 13" id="KW-0863">Zinc-finger</keyword>
<keyword evidence="16" id="KW-1185">Reference proteome</keyword>
<evidence type="ECO:0000256" key="9">
    <source>
        <dbReference type="ARBA" id="ARBA00022833"/>
    </source>
</evidence>
<keyword evidence="10" id="KW-0539">Nucleus</keyword>
<evidence type="ECO:0000256" key="8">
    <source>
        <dbReference type="ARBA" id="ARBA00022786"/>
    </source>
</evidence>
<dbReference type="InterPro" id="IPR004181">
    <property type="entry name" value="Znf_MIZ"/>
</dbReference>
<organism evidence="15">
    <name type="scientific">Oppiella nova</name>
    <dbReference type="NCBI Taxonomy" id="334625"/>
    <lineage>
        <taxon>Eukaryota</taxon>
        <taxon>Metazoa</taxon>
        <taxon>Ecdysozoa</taxon>
        <taxon>Arthropoda</taxon>
        <taxon>Chelicerata</taxon>
        <taxon>Arachnida</taxon>
        <taxon>Acari</taxon>
        <taxon>Acariformes</taxon>
        <taxon>Sarcoptiformes</taxon>
        <taxon>Oribatida</taxon>
        <taxon>Brachypylina</taxon>
        <taxon>Oppioidea</taxon>
        <taxon>Oppiidae</taxon>
        <taxon>Oppiella</taxon>
    </lineage>
</organism>
<evidence type="ECO:0000256" key="1">
    <source>
        <dbReference type="ARBA" id="ARBA00004123"/>
    </source>
</evidence>
<dbReference type="InterPro" id="IPR013083">
    <property type="entry name" value="Znf_RING/FYVE/PHD"/>
</dbReference>
<keyword evidence="8" id="KW-0833">Ubl conjugation pathway</keyword>
<dbReference type="GO" id="GO:0005634">
    <property type="term" value="C:nucleus"/>
    <property type="evidence" value="ECO:0007669"/>
    <property type="project" value="UniProtKB-SubCell"/>
</dbReference>
<evidence type="ECO:0000256" key="5">
    <source>
        <dbReference type="ARBA" id="ARBA00022679"/>
    </source>
</evidence>
<dbReference type="PANTHER" id="PTHR21330">
    <property type="entry name" value="E3 SUMO-PROTEIN LIGASE NSE2"/>
    <property type="match status" value="1"/>
</dbReference>
<dbReference type="GO" id="GO:0000724">
    <property type="term" value="P:double-strand break repair via homologous recombination"/>
    <property type="evidence" value="ECO:0007669"/>
    <property type="project" value="InterPro"/>
</dbReference>
<dbReference type="AlphaFoldDB" id="A0A7R9QBK7"/>
<dbReference type="EMBL" id="OC915119">
    <property type="protein sequence ID" value="CAD7638729.1"/>
    <property type="molecule type" value="Genomic_DNA"/>
</dbReference>
<dbReference type="GO" id="GO:0016925">
    <property type="term" value="P:protein sumoylation"/>
    <property type="evidence" value="ECO:0007669"/>
    <property type="project" value="UniProtKB-UniPathway"/>
</dbReference>
<evidence type="ECO:0000256" key="13">
    <source>
        <dbReference type="PROSITE-ProRule" id="PRU00452"/>
    </source>
</evidence>
<evidence type="ECO:0000256" key="4">
    <source>
        <dbReference type="ARBA" id="ARBA00020923"/>
    </source>
</evidence>
<evidence type="ECO:0000313" key="16">
    <source>
        <dbReference type="Proteomes" id="UP000728032"/>
    </source>
</evidence>
<dbReference type="Pfam" id="PF11789">
    <property type="entry name" value="zf-Nse"/>
    <property type="match status" value="1"/>
</dbReference>
<keyword evidence="5" id="KW-0808">Transferase</keyword>
<comment type="subcellular location">
    <subcellularLocation>
        <location evidence="1">Nucleus</location>
    </subcellularLocation>
</comment>
<feature type="domain" description="SP-RING-type" evidence="14">
    <location>
        <begin position="149"/>
        <end position="243"/>
    </location>
</feature>
<gene>
    <name evidence="15" type="ORF">ONB1V03_LOCUS1563</name>
</gene>
<reference evidence="15" key="1">
    <citation type="submission" date="2020-11" db="EMBL/GenBank/DDBJ databases">
        <authorList>
            <person name="Tran Van P."/>
        </authorList>
    </citation>
    <scope>NUCLEOTIDE SEQUENCE</scope>
</reference>
<dbReference type="PROSITE" id="PS51044">
    <property type="entry name" value="ZF_SP_RING"/>
    <property type="match status" value="1"/>
</dbReference>
<dbReference type="UniPathway" id="UPA00886"/>
<evidence type="ECO:0000256" key="7">
    <source>
        <dbReference type="ARBA" id="ARBA00022771"/>
    </source>
</evidence>
<dbReference type="OrthoDB" id="26899at2759"/>
<accession>A0A7R9QBK7</accession>
<keyword evidence="6" id="KW-0479">Metal-binding</keyword>
<keyword evidence="9" id="KW-0862">Zinc</keyword>
<evidence type="ECO:0000256" key="12">
    <source>
        <dbReference type="ARBA" id="ARBA00032533"/>
    </source>
</evidence>
<evidence type="ECO:0000256" key="10">
    <source>
        <dbReference type="ARBA" id="ARBA00023242"/>
    </source>
</evidence>
<sequence>MSYSEERLECQQLFDYCLLAQQLVTDMATNRADTQHNQFFDKNGSPSDWKRFSDALPQHMTQLIQLKHTINESIVASVHTDNYIRQLNAGSDDSDDQTLINTNISDIFDEKLQQTSAQRNTNHEDDDNYKKLMEVLNEFNADSMDNGSDDEDMIISDTQQNQIPIDPFSKQEISRPVKNKKCGHIYDREQLRLVLESRVGSGGHPPSVRCPTVGCNNKSVTLGDVVDDRKTLLLINKMKANDN</sequence>
<dbReference type="Gene3D" id="3.30.40.10">
    <property type="entry name" value="Zinc/RING finger domain, C3HC4 (zinc finger)"/>
    <property type="match status" value="1"/>
</dbReference>
<dbReference type="InterPro" id="IPR026846">
    <property type="entry name" value="Nse2(Mms21)"/>
</dbReference>
<dbReference type="Proteomes" id="UP000728032">
    <property type="component" value="Unassembled WGS sequence"/>
</dbReference>
<comment type="similarity">
    <text evidence="3">Belongs to the NSE2 family.</text>
</comment>
<evidence type="ECO:0000256" key="3">
    <source>
        <dbReference type="ARBA" id="ARBA00008212"/>
    </source>
</evidence>
<dbReference type="GO" id="GO:0030915">
    <property type="term" value="C:Smc5-Smc6 complex"/>
    <property type="evidence" value="ECO:0007669"/>
    <property type="project" value="InterPro"/>
</dbReference>
<evidence type="ECO:0000256" key="2">
    <source>
        <dbReference type="ARBA" id="ARBA00004718"/>
    </source>
</evidence>
<name>A0A7R9QBK7_9ACAR</name>